<evidence type="ECO:0000259" key="2">
    <source>
        <dbReference type="Pfam" id="PF07506"/>
    </source>
</evidence>
<dbReference type="AlphaFoldDB" id="A0A090D9S2"/>
<name>A0A090D9S2_MESPL</name>
<feature type="domain" description="RepB plasmid partition" evidence="2">
    <location>
        <begin position="82"/>
        <end position="264"/>
    </location>
</feature>
<keyword evidence="4" id="KW-1185">Reference proteome</keyword>
<evidence type="ECO:0000313" key="3">
    <source>
        <dbReference type="EMBL" id="CDX11731.1"/>
    </source>
</evidence>
<dbReference type="Proteomes" id="UP000045285">
    <property type="component" value="Unassembled WGS sequence"/>
</dbReference>
<organism evidence="3 4">
    <name type="scientific">Mesorhizobium plurifarium</name>
    <dbReference type="NCBI Taxonomy" id="69974"/>
    <lineage>
        <taxon>Bacteria</taxon>
        <taxon>Pseudomonadati</taxon>
        <taxon>Pseudomonadota</taxon>
        <taxon>Alphaproteobacteria</taxon>
        <taxon>Hyphomicrobiales</taxon>
        <taxon>Phyllobacteriaceae</taxon>
        <taxon>Mesorhizobium</taxon>
    </lineage>
</organism>
<dbReference type="Pfam" id="PF07506">
    <property type="entry name" value="RepB"/>
    <property type="match status" value="1"/>
</dbReference>
<feature type="region of interest" description="Disordered" evidence="1">
    <location>
        <begin position="103"/>
        <end position="123"/>
    </location>
</feature>
<evidence type="ECO:0000313" key="4">
    <source>
        <dbReference type="Proteomes" id="UP000045285"/>
    </source>
</evidence>
<accession>A0A090D9S2</accession>
<dbReference type="InterPro" id="IPR011111">
    <property type="entry name" value="Plasmid_RepB"/>
</dbReference>
<sequence>MKPKRLKREAAYQLLLNSDRRHAEALASDQLRPKMRRSTPEFLRIYEAECRRKRVFVEEVEGLERRLNRIAAAVRLITDDGQFRALLASEGLATMPNTLALRFGDSPPAHTSSQPASAEGNPTSAGEICPGVLDLLRDCTGPAGLFTLLRLVLPIRQMEIVRLMIARGPISLNYVKMLVALTRPSLLVKDIHPVHELSSLSEDRRAEMECELAKLSGAFLDALDRRGPASLELVAARRYFDRLMDNSRVVRYLARNFPGHFEEFHNLSLPMFD</sequence>
<evidence type="ECO:0000256" key="1">
    <source>
        <dbReference type="SAM" id="MobiDB-lite"/>
    </source>
</evidence>
<proteinExistence type="predicted"/>
<feature type="compositionally biased region" description="Polar residues" evidence="1">
    <location>
        <begin position="109"/>
        <end position="123"/>
    </location>
</feature>
<dbReference type="EMBL" id="CCMZ01000003">
    <property type="protein sequence ID" value="CDX11731.1"/>
    <property type="molecule type" value="Genomic_DNA"/>
</dbReference>
<gene>
    <name evidence="3" type="ORF">MPL3356_110127</name>
</gene>
<reference evidence="4" key="1">
    <citation type="submission" date="2014-08" db="EMBL/GenBank/DDBJ databases">
        <authorList>
            <person name="Moulin L."/>
        </authorList>
    </citation>
    <scope>NUCLEOTIDE SEQUENCE [LARGE SCALE GENOMIC DNA]</scope>
</reference>
<protein>
    <submittedName>
        <fullName evidence="3">RepB plasmid partition</fullName>
    </submittedName>
</protein>